<reference evidence="5 6" key="1">
    <citation type="submission" date="2022-10" db="EMBL/GenBank/DDBJ databases">
        <title>Defluviimonas sp. nov., isolated from ocean surface sediments.</title>
        <authorList>
            <person name="He W."/>
            <person name="Wang L."/>
            <person name="Zhang D.-F."/>
        </authorList>
    </citation>
    <scope>NUCLEOTIDE SEQUENCE [LARGE SCALE GENOMIC DNA]</scope>
    <source>
        <strain evidence="5 6">WL0050</strain>
    </source>
</reference>
<dbReference type="EMBL" id="JAOWKZ010000001">
    <property type="protein sequence ID" value="MCV2870819.1"/>
    <property type="molecule type" value="Genomic_DNA"/>
</dbReference>
<feature type="chain" id="PRO_5045566954" evidence="4">
    <location>
        <begin position="19"/>
        <end position="242"/>
    </location>
</feature>
<dbReference type="CDD" id="cd13539">
    <property type="entry name" value="PBP2_AvModA"/>
    <property type="match status" value="1"/>
</dbReference>
<keyword evidence="6" id="KW-1185">Reference proteome</keyword>
<evidence type="ECO:0000313" key="6">
    <source>
        <dbReference type="Proteomes" id="UP001652564"/>
    </source>
</evidence>
<dbReference type="Proteomes" id="UP001652564">
    <property type="component" value="Unassembled WGS sequence"/>
</dbReference>
<feature type="signal peptide" evidence="4">
    <location>
        <begin position="1"/>
        <end position="18"/>
    </location>
</feature>
<protein>
    <submittedName>
        <fullName evidence="5">Molybdate ABC transporter substrate-binding protein</fullName>
    </submittedName>
</protein>
<evidence type="ECO:0000256" key="1">
    <source>
        <dbReference type="ARBA" id="ARBA00009175"/>
    </source>
</evidence>
<name>A0ABT2ZI56_9RHOB</name>
<dbReference type="InterPro" id="IPR005950">
    <property type="entry name" value="ModA"/>
</dbReference>
<dbReference type="NCBIfam" id="TIGR01256">
    <property type="entry name" value="modA"/>
    <property type="match status" value="1"/>
</dbReference>
<dbReference type="RefSeq" id="WP_263738023.1">
    <property type="nucleotide sequence ID" value="NZ_JAOWKZ010000001.1"/>
</dbReference>
<organism evidence="5 6">
    <name type="scientific">Albidovulum litorale</name>
    <dbReference type="NCBI Taxonomy" id="2984134"/>
    <lineage>
        <taxon>Bacteria</taxon>
        <taxon>Pseudomonadati</taxon>
        <taxon>Pseudomonadota</taxon>
        <taxon>Alphaproteobacteria</taxon>
        <taxon>Rhodobacterales</taxon>
        <taxon>Paracoccaceae</taxon>
        <taxon>Albidovulum</taxon>
    </lineage>
</organism>
<dbReference type="InterPro" id="IPR044084">
    <property type="entry name" value="AvModA-like_subst-bd"/>
</dbReference>
<evidence type="ECO:0000256" key="4">
    <source>
        <dbReference type="SAM" id="SignalP"/>
    </source>
</evidence>
<proteinExistence type="inferred from homology"/>
<keyword evidence="3 4" id="KW-0732">Signal</keyword>
<dbReference type="PANTHER" id="PTHR30632">
    <property type="entry name" value="MOLYBDATE-BINDING PERIPLASMIC PROTEIN"/>
    <property type="match status" value="1"/>
</dbReference>
<dbReference type="InterPro" id="IPR050682">
    <property type="entry name" value="ModA/WtpA"/>
</dbReference>
<sequence>MRLILTLALCLVTAAARAESALVAVATNFRPAAEELSEAFTAKTGHKIRLTAGATGKLAAQIANGAPFDAFLSADTETPMRLASTGQALAETRFTYATGALLLWSADPARDLSDPAAAIEAARHVAIANPALAPYGKAAMQAIEKFNISTIVWDKIVTGENIGQAYALTASGAADIGFIAASALPATGRSWPVPQDLHDPILQDAILLAHGTDNQAARAFLDWLRGDIARAIIRRHGYEADE</sequence>
<accession>A0ABT2ZI56</accession>
<comment type="similarity">
    <text evidence="1">Belongs to the bacterial solute-binding protein ModA family.</text>
</comment>
<evidence type="ECO:0000256" key="3">
    <source>
        <dbReference type="ARBA" id="ARBA00022729"/>
    </source>
</evidence>
<evidence type="ECO:0000313" key="5">
    <source>
        <dbReference type="EMBL" id="MCV2870819.1"/>
    </source>
</evidence>
<keyword evidence="2" id="KW-0479">Metal-binding</keyword>
<evidence type="ECO:0000256" key="2">
    <source>
        <dbReference type="ARBA" id="ARBA00022723"/>
    </source>
</evidence>
<dbReference type="Gene3D" id="3.40.190.10">
    <property type="entry name" value="Periplasmic binding protein-like II"/>
    <property type="match status" value="2"/>
</dbReference>
<gene>
    <name evidence="5" type="primary">modA</name>
    <name evidence="5" type="ORF">OEZ71_00755</name>
</gene>
<dbReference type="PIRSF" id="PIRSF004846">
    <property type="entry name" value="ModA"/>
    <property type="match status" value="1"/>
</dbReference>
<dbReference type="SUPFAM" id="SSF53850">
    <property type="entry name" value="Periplasmic binding protein-like II"/>
    <property type="match status" value="1"/>
</dbReference>
<dbReference type="Pfam" id="PF13531">
    <property type="entry name" value="SBP_bac_11"/>
    <property type="match status" value="1"/>
</dbReference>
<dbReference type="PANTHER" id="PTHR30632:SF14">
    <property type="entry name" value="TUNGSTATE_MOLYBDATE_CHROMATE-BINDING PROTEIN MODA"/>
    <property type="match status" value="1"/>
</dbReference>
<comment type="caution">
    <text evidence="5">The sequence shown here is derived from an EMBL/GenBank/DDBJ whole genome shotgun (WGS) entry which is preliminary data.</text>
</comment>